<evidence type="ECO:0008006" key="3">
    <source>
        <dbReference type="Google" id="ProtNLM"/>
    </source>
</evidence>
<dbReference type="Proteomes" id="UP001470230">
    <property type="component" value="Unassembled WGS sequence"/>
</dbReference>
<sequence>MNLSAQFERLSFHETQSKSMLIDFGGISCYQCNINLSTNKKNLRLQKAFEAWRSVIYEKSKQYEKDIESILQFDHFVFQLYFQRWKDSYQDALFKKQQHAFKIWKIMTYTRIRERDNLRQKAIEAVIYWKNVAMRRVFSYNNDRRLKKRYFIQWAKFFKNQRKMLKIRARVNRVKLKQYMRIWRNRYRIHKNKTAEQKLHDRYHNKRLELMFDNWRILYAKKMLKNPVQNQMKRAFFTKWRKKLQIALIDRQNYTKIVQNRNNYLVVRAFSKFIHKYKLTIRRRKKRLVNLWARIVIREITYSRVQYMHAKILKNAAFRQMKLKLRQRQIEVKQEFFDIWVRYVQLQRKKKECQQVRISFALSRYFGRWQITYQRFKEEAEVKYVASRVVYAHLKQRAFMTWIIRAKDQIRKKNIIANRFRKRQLKIKFFKAWHNYSVMINVRAEQYFRHISMKKYFDAFAQVTLEIPRSKEQKAEDFYNQKLKKRYFDRFKSFINCDFQDDDNINELITLLNGRCSNLF</sequence>
<keyword evidence="2" id="KW-1185">Reference proteome</keyword>
<proteinExistence type="predicted"/>
<evidence type="ECO:0000313" key="1">
    <source>
        <dbReference type="EMBL" id="KAK8838699.1"/>
    </source>
</evidence>
<gene>
    <name evidence="1" type="ORF">M9Y10_032738</name>
</gene>
<protein>
    <recommendedName>
        <fullName evidence="3">Sfi1 spindle body domain-containing protein</fullName>
    </recommendedName>
</protein>
<evidence type="ECO:0000313" key="2">
    <source>
        <dbReference type="Proteomes" id="UP001470230"/>
    </source>
</evidence>
<dbReference type="EMBL" id="JAPFFF010000054">
    <property type="protein sequence ID" value="KAK8838699.1"/>
    <property type="molecule type" value="Genomic_DNA"/>
</dbReference>
<name>A0ABR2GXP7_9EUKA</name>
<reference evidence="1 2" key="1">
    <citation type="submission" date="2024-04" db="EMBL/GenBank/DDBJ databases">
        <title>Tritrichomonas musculus Genome.</title>
        <authorList>
            <person name="Alves-Ferreira E."/>
            <person name="Grigg M."/>
            <person name="Lorenzi H."/>
            <person name="Galac M."/>
        </authorList>
    </citation>
    <scope>NUCLEOTIDE SEQUENCE [LARGE SCALE GENOMIC DNA]</scope>
    <source>
        <strain evidence="1 2">EAF2021</strain>
    </source>
</reference>
<comment type="caution">
    <text evidence="1">The sequence shown here is derived from an EMBL/GenBank/DDBJ whole genome shotgun (WGS) entry which is preliminary data.</text>
</comment>
<organism evidence="1 2">
    <name type="scientific">Tritrichomonas musculus</name>
    <dbReference type="NCBI Taxonomy" id="1915356"/>
    <lineage>
        <taxon>Eukaryota</taxon>
        <taxon>Metamonada</taxon>
        <taxon>Parabasalia</taxon>
        <taxon>Tritrichomonadida</taxon>
        <taxon>Tritrichomonadidae</taxon>
        <taxon>Tritrichomonas</taxon>
    </lineage>
</organism>
<accession>A0ABR2GXP7</accession>